<dbReference type="SUPFAM" id="SSF52096">
    <property type="entry name" value="ClpP/crotonase"/>
    <property type="match status" value="1"/>
</dbReference>
<dbReference type="EMBL" id="BARU01004055">
    <property type="protein sequence ID" value="GAH18504.1"/>
    <property type="molecule type" value="Genomic_DNA"/>
</dbReference>
<name>X1EN31_9ZZZZ</name>
<proteinExistence type="predicted"/>
<reference evidence="2" key="1">
    <citation type="journal article" date="2014" name="Front. Microbiol.">
        <title>High frequency of phylogenetically diverse reductive dehalogenase-homologous genes in deep subseafloor sedimentary metagenomes.</title>
        <authorList>
            <person name="Kawai M."/>
            <person name="Futagami T."/>
            <person name="Toyoda A."/>
            <person name="Takaki Y."/>
            <person name="Nishi S."/>
            <person name="Hori S."/>
            <person name="Arai W."/>
            <person name="Tsubouchi T."/>
            <person name="Morono Y."/>
            <person name="Uchiyama I."/>
            <person name="Ito T."/>
            <person name="Fujiyama A."/>
            <person name="Inagaki F."/>
            <person name="Takami H."/>
        </authorList>
    </citation>
    <scope>NUCLEOTIDE SEQUENCE</scope>
    <source>
        <strain evidence="2">Expedition CK06-06</strain>
    </source>
</reference>
<evidence type="ECO:0000259" key="1">
    <source>
        <dbReference type="Pfam" id="PF22694"/>
    </source>
</evidence>
<comment type="caution">
    <text evidence="2">The sequence shown here is derived from an EMBL/GenBank/DDBJ whole genome shotgun (WGS) entry which is preliminary data.</text>
</comment>
<dbReference type="InterPro" id="IPR029045">
    <property type="entry name" value="ClpP/crotonase-like_dom_sf"/>
</dbReference>
<dbReference type="AlphaFoldDB" id="X1EN31"/>
<accession>X1EN31</accession>
<sequence length="124" mass="13186">MVVTLLLVVSLALSFGAGYALGSRTLPSPSQGLGSVEQAWNIIFQDYVDKDSLDASLLSQAAIKGMVEALDDSYTSYLDAETYQLSLSNLQGKFEGIGAHVAIKDEQLMIIAPIADSPAAKGRY</sequence>
<dbReference type="Gene3D" id="3.30.750.44">
    <property type="match status" value="1"/>
</dbReference>
<feature type="domain" description="Activating protease CtpA/B N-terminal" evidence="1">
    <location>
        <begin position="31"/>
        <end position="82"/>
    </location>
</feature>
<protein>
    <recommendedName>
        <fullName evidence="1">Activating protease CtpA/B N-terminal domain-containing protein</fullName>
    </recommendedName>
</protein>
<evidence type="ECO:0000313" key="2">
    <source>
        <dbReference type="EMBL" id="GAH18504.1"/>
    </source>
</evidence>
<gene>
    <name evidence="2" type="ORF">S03H2_08363</name>
</gene>
<organism evidence="2">
    <name type="scientific">marine sediment metagenome</name>
    <dbReference type="NCBI Taxonomy" id="412755"/>
    <lineage>
        <taxon>unclassified sequences</taxon>
        <taxon>metagenomes</taxon>
        <taxon>ecological metagenomes</taxon>
    </lineage>
</organism>
<dbReference type="Pfam" id="PF22694">
    <property type="entry name" value="CtpB_N-like"/>
    <property type="match status" value="1"/>
</dbReference>
<dbReference type="InterPro" id="IPR055210">
    <property type="entry name" value="CtpA/B_N"/>
</dbReference>